<name>A0A0F9X2V2_9ZZZZ</name>
<dbReference type="EMBL" id="LAZR01000155">
    <property type="protein sequence ID" value="KKN85778.1"/>
    <property type="molecule type" value="Genomic_DNA"/>
</dbReference>
<proteinExistence type="predicted"/>
<organism evidence="1">
    <name type="scientific">marine sediment metagenome</name>
    <dbReference type="NCBI Taxonomy" id="412755"/>
    <lineage>
        <taxon>unclassified sequences</taxon>
        <taxon>metagenomes</taxon>
        <taxon>ecological metagenomes</taxon>
    </lineage>
</organism>
<comment type="caution">
    <text evidence="1">The sequence shown here is derived from an EMBL/GenBank/DDBJ whole genome shotgun (WGS) entry which is preliminary data.</text>
</comment>
<accession>A0A0F9X2V2</accession>
<reference evidence="1" key="1">
    <citation type="journal article" date="2015" name="Nature">
        <title>Complex archaea that bridge the gap between prokaryotes and eukaryotes.</title>
        <authorList>
            <person name="Spang A."/>
            <person name="Saw J.H."/>
            <person name="Jorgensen S.L."/>
            <person name="Zaremba-Niedzwiedzka K."/>
            <person name="Martijn J."/>
            <person name="Lind A.E."/>
            <person name="van Eijk R."/>
            <person name="Schleper C."/>
            <person name="Guy L."/>
            <person name="Ettema T.J."/>
        </authorList>
    </citation>
    <scope>NUCLEOTIDE SEQUENCE</scope>
</reference>
<gene>
    <name evidence="1" type="ORF">LCGC14_0275850</name>
</gene>
<evidence type="ECO:0000313" key="1">
    <source>
        <dbReference type="EMBL" id="KKN85778.1"/>
    </source>
</evidence>
<dbReference type="AlphaFoldDB" id="A0A0F9X2V2"/>
<sequence>MKVEIIVRVYEDNEPHATLAVKQSVFESDYLDSLQIGYVVQRMLGDAVLEAEDKLAE</sequence>
<protein>
    <submittedName>
        <fullName evidence="1">Uncharacterized protein</fullName>
    </submittedName>
</protein>